<name>G2KS01_MICAA</name>
<evidence type="ECO:0000313" key="4">
    <source>
        <dbReference type="EMBL" id="AEP10509.1"/>
    </source>
</evidence>
<reference evidence="4 5" key="1">
    <citation type="journal article" date="2011" name="BMC Genomics">
        <title>Genomic insights into an obligate epibiotic bacterial predator: Micavibrio aeruginosavorus ARL-13.</title>
        <authorList>
            <person name="Wang Z."/>
            <person name="Kadouri D."/>
            <person name="Wu M."/>
        </authorList>
    </citation>
    <scope>NUCLEOTIDE SEQUENCE [LARGE SCALE GENOMIC DNA]</scope>
    <source>
        <strain evidence="4 5">ARL-13</strain>
    </source>
</reference>
<feature type="domain" description="Chalcone isomerase" evidence="3">
    <location>
        <begin position="33"/>
        <end position="169"/>
    </location>
</feature>
<keyword evidence="5" id="KW-1185">Reference proteome</keyword>
<sequence>MRSVVRTACALAMIGITPVYAAEYVSNHVPEAKLVGQGRAQVLLWDVYEAKLYAPRGVYDHNKPFALELNYLQELEGRKIADHAVSEMRRLGYGNEVKLAAWHDQMSRIFPDVSPGSVITGVYVPGGPAIFFEEDRQIGRVNDPAFGREFFRIWFDAQTSTPALRQSLLNLNHSRKDYDHESPEKSHSSGGGHGS</sequence>
<accession>G2KS01</accession>
<dbReference type="Pfam" id="PF16036">
    <property type="entry name" value="Chalcone_3"/>
    <property type="match status" value="1"/>
</dbReference>
<dbReference type="Proteomes" id="UP000009286">
    <property type="component" value="Chromosome"/>
</dbReference>
<dbReference type="HOGENOM" id="CLU_102167_1_0_5"/>
<dbReference type="InterPro" id="IPR016087">
    <property type="entry name" value="Chalcone_isomerase"/>
</dbReference>
<evidence type="ECO:0000259" key="3">
    <source>
        <dbReference type="Pfam" id="PF16036"/>
    </source>
</evidence>
<evidence type="ECO:0000256" key="1">
    <source>
        <dbReference type="SAM" id="MobiDB-lite"/>
    </source>
</evidence>
<feature type="compositionally biased region" description="Basic and acidic residues" evidence="1">
    <location>
        <begin position="175"/>
        <end position="187"/>
    </location>
</feature>
<keyword evidence="2" id="KW-0732">Signal</keyword>
<dbReference type="AlphaFoldDB" id="G2KS01"/>
<gene>
    <name evidence="4" type="ordered locus">MICA_2204</name>
</gene>
<feature type="chain" id="PRO_5003432522" evidence="2">
    <location>
        <begin position="22"/>
        <end position="195"/>
    </location>
</feature>
<dbReference type="STRING" id="856793.MICA_2204"/>
<feature type="region of interest" description="Disordered" evidence="1">
    <location>
        <begin position="175"/>
        <end position="195"/>
    </location>
</feature>
<organism evidence="4 5">
    <name type="scientific">Micavibrio aeruginosavorus (strain ARL-13)</name>
    <dbReference type="NCBI Taxonomy" id="856793"/>
    <lineage>
        <taxon>Bacteria</taxon>
        <taxon>Pseudomonadati</taxon>
        <taxon>Bdellovibrionota</taxon>
        <taxon>Bdellovibrionia</taxon>
        <taxon>Bdellovibrionales</taxon>
        <taxon>Pseudobdellovibrionaceae</taxon>
        <taxon>Micavibrio</taxon>
    </lineage>
</organism>
<feature type="signal peptide" evidence="2">
    <location>
        <begin position="1"/>
        <end position="21"/>
    </location>
</feature>
<dbReference type="RefSeq" id="WP_014103732.1">
    <property type="nucleotide sequence ID" value="NC_016026.1"/>
</dbReference>
<dbReference type="EMBL" id="CP002382">
    <property type="protein sequence ID" value="AEP10509.1"/>
    <property type="molecule type" value="Genomic_DNA"/>
</dbReference>
<evidence type="ECO:0000313" key="5">
    <source>
        <dbReference type="Proteomes" id="UP000009286"/>
    </source>
</evidence>
<dbReference type="KEGG" id="mai:MICA_2204"/>
<dbReference type="eggNOG" id="COG3572">
    <property type="taxonomic scope" value="Bacteria"/>
</dbReference>
<protein>
    <submittedName>
        <fullName evidence="4">Putative exported protein</fullName>
    </submittedName>
</protein>
<evidence type="ECO:0000256" key="2">
    <source>
        <dbReference type="SAM" id="SignalP"/>
    </source>
</evidence>
<proteinExistence type="predicted"/>